<accession>A0AAV6YEG8</accession>
<evidence type="ECO:0000313" key="2">
    <source>
        <dbReference type="Proteomes" id="UP000824782"/>
    </source>
</evidence>
<organism evidence="1 2">
    <name type="scientific">Engystomops pustulosus</name>
    <name type="common">Tungara frog</name>
    <name type="synonym">Physalaemus pustulosus</name>
    <dbReference type="NCBI Taxonomy" id="76066"/>
    <lineage>
        <taxon>Eukaryota</taxon>
        <taxon>Metazoa</taxon>
        <taxon>Chordata</taxon>
        <taxon>Craniata</taxon>
        <taxon>Vertebrata</taxon>
        <taxon>Euteleostomi</taxon>
        <taxon>Amphibia</taxon>
        <taxon>Batrachia</taxon>
        <taxon>Anura</taxon>
        <taxon>Neobatrachia</taxon>
        <taxon>Hyloidea</taxon>
        <taxon>Leptodactylidae</taxon>
        <taxon>Leiuperinae</taxon>
        <taxon>Engystomops</taxon>
    </lineage>
</organism>
<gene>
    <name evidence="1" type="ORF">GDO81_028179</name>
</gene>
<dbReference type="Proteomes" id="UP000824782">
    <property type="component" value="Unassembled WGS sequence"/>
</dbReference>
<dbReference type="SUPFAM" id="SSF56219">
    <property type="entry name" value="DNase I-like"/>
    <property type="match status" value="1"/>
</dbReference>
<evidence type="ECO:0000313" key="1">
    <source>
        <dbReference type="EMBL" id="KAG8535602.1"/>
    </source>
</evidence>
<keyword evidence="2" id="KW-1185">Reference proteome</keyword>
<dbReference type="AlphaFoldDB" id="A0AAV6YEG8"/>
<dbReference type="EMBL" id="WNYA01062417">
    <property type="protein sequence ID" value="KAG8535602.1"/>
    <property type="molecule type" value="Genomic_DNA"/>
</dbReference>
<reference evidence="1" key="1">
    <citation type="thesis" date="2020" institute="ProQuest LLC" country="789 East Eisenhower Parkway, Ann Arbor, MI, USA">
        <title>Comparative Genomics and Chromosome Evolution.</title>
        <authorList>
            <person name="Mudd A.B."/>
        </authorList>
    </citation>
    <scope>NUCLEOTIDE SEQUENCE</scope>
    <source>
        <strain evidence="1">237g6f4</strain>
        <tissue evidence="1">Blood</tissue>
    </source>
</reference>
<proteinExistence type="predicted"/>
<comment type="caution">
    <text evidence="1">The sequence shown here is derived from an EMBL/GenBank/DDBJ whole genome shotgun (WGS) entry which is preliminary data.</text>
</comment>
<dbReference type="Gene3D" id="3.60.10.10">
    <property type="entry name" value="Endonuclease/exonuclease/phosphatase"/>
    <property type="match status" value="1"/>
</dbReference>
<sequence>MGNFNMVMEEKGDRFKLTKDIISSTEQRSKLSYLCEDLGWLDVWRRLYGSRRAFSCMSRSYNTLSRIDLCLTNPAFLSSIRKMVYEKIIISDHAPVMIILKS</sequence>
<dbReference type="InterPro" id="IPR036691">
    <property type="entry name" value="Endo/exonu/phosph_ase_sf"/>
</dbReference>
<protein>
    <submittedName>
        <fullName evidence="1">Uncharacterized protein</fullName>
    </submittedName>
</protein>
<name>A0AAV6YEG8_ENGPU</name>